<dbReference type="AlphaFoldDB" id="A0A5A7PIU8"/>
<name>A0A5A7PIU8_STRAF</name>
<keyword evidence="4" id="KW-1185">Reference proteome</keyword>
<keyword evidence="2" id="KW-0732">Signal</keyword>
<organism evidence="3 4">
    <name type="scientific">Striga asiatica</name>
    <name type="common">Asiatic witchweed</name>
    <name type="synonym">Buchnera asiatica</name>
    <dbReference type="NCBI Taxonomy" id="4170"/>
    <lineage>
        <taxon>Eukaryota</taxon>
        <taxon>Viridiplantae</taxon>
        <taxon>Streptophyta</taxon>
        <taxon>Embryophyta</taxon>
        <taxon>Tracheophyta</taxon>
        <taxon>Spermatophyta</taxon>
        <taxon>Magnoliopsida</taxon>
        <taxon>eudicotyledons</taxon>
        <taxon>Gunneridae</taxon>
        <taxon>Pentapetalae</taxon>
        <taxon>asterids</taxon>
        <taxon>lamiids</taxon>
        <taxon>Lamiales</taxon>
        <taxon>Orobanchaceae</taxon>
        <taxon>Buchnereae</taxon>
        <taxon>Striga</taxon>
    </lineage>
</organism>
<protein>
    <submittedName>
        <fullName evidence="3">Lipid-transfer protein</fullName>
    </submittedName>
</protein>
<reference evidence="4" key="1">
    <citation type="journal article" date="2019" name="Curr. Biol.">
        <title>Genome Sequence of Striga asiatica Provides Insight into the Evolution of Plant Parasitism.</title>
        <authorList>
            <person name="Yoshida S."/>
            <person name="Kim S."/>
            <person name="Wafula E.K."/>
            <person name="Tanskanen J."/>
            <person name="Kim Y.M."/>
            <person name="Honaas L."/>
            <person name="Yang Z."/>
            <person name="Spallek T."/>
            <person name="Conn C.E."/>
            <person name="Ichihashi Y."/>
            <person name="Cheong K."/>
            <person name="Cui S."/>
            <person name="Der J.P."/>
            <person name="Gundlach H."/>
            <person name="Jiao Y."/>
            <person name="Hori C."/>
            <person name="Ishida J.K."/>
            <person name="Kasahara H."/>
            <person name="Kiba T."/>
            <person name="Kim M.S."/>
            <person name="Koo N."/>
            <person name="Laohavisit A."/>
            <person name="Lee Y.H."/>
            <person name="Lumba S."/>
            <person name="McCourt P."/>
            <person name="Mortimer J.C."/>
            <person name="Mutuku J.M."/>
            <person name="Nomura T."/>
            <person name="Sasaki-Sekimoto Y."/>
            <person name="Seto Y."/>
            <person name="Wang Y."/>
            <person name="Wakatake T."/>
            <person name="Sakakibara H."/>
            <person name="Demura T."/>
            <person name="Yamaguchi S."/>
            <person name="Yoneyama K."/>
            <person name="Manabe R.I."/>
            <person name="Nelson D.C."/>
            <person name="Schulman A.H."/>
            <person name="Timko M.P."/>
            <person name="dePamphilis C.W."/>
            <person name="Choi D."/>
            <person name="Shirasu K."/>
        </authorList>
    </citation>
    <scope>NUCLEOTIDE SEQUENCE [LARGE SCALE GENOMIC DNA]</scope>
    <source>
        <strain evidence="4">cv. UVA1</strain>
    </source>
</reference>
<sequence>MKSDNKSAAAVACICLVLVAVLLDDVASCPAAQDFLPCKKAFDNPTTNRPPPANCCIMIKRTTHECLCQLQQNVPSVSKGSAQFLYKNYSESFAANRRGGANDENHRLTAVSIILLAENRKFNMARARKMVKAARIRMNPTANGGSYRANGGGNSKDDGVIGYGRHTNRVDRRLDAGTPGDDGGDRQ</sequence>
<gene>
    <name evidence="3" type="ORF">STAS_08885</name>
</gene>
<evidence type="ECO:0000256" key="2">
    <source>
        <dbReference type="SAM" id="SignalP"/>
    </source>
</evidence>
<dbReference type="Proteomes" id="UP000325081">
    <property type="component" value="Unassembled WGS sequence"/>
</dbReference>
<feature type="region of interest" description="Disordered" evidence="1">
    <location>
        <begin position="140"/>
        <end position="187"/>
    </location>
</feature>
<accession>A0A5A7PIU8</accession>
<feature type="signal peptide" evidence="2">
    <location>
        <begin position="1"/>
        <end position="28"/>
    </location>
</feature>
<feature type="chain" id="PRO_5022711018" evidence="2">
    <location>
        <begin position="29"/>
        <end position="187"/>
    </location>
</feature>
<evidence type="ECO:0000313" key="4">
    <source>
        <dbReference type="Proteomes" id="UP000325081"/>
    </source>
</evidence>
<proteinExistence type="predicted"/>
<dbReference type="EMBL" id="BKCP01004628">
    <property type="protein sequence ID" value="GER32795.1"/>
    <property type="molecule type" value="Genomic_DNA"/>
</dbReference>
<comment type="caution">
    <text evidence="3">The sequence shown here is derived from an EMBL/GenBank/DDBJ whole genome shotgun (WGS) entry which is preliminary data.</text>
</comment>
<evidence type="ECO:0000313" key="3">
    <source>
        <dbReference type="EMBL" id="GER32795.1"/>
    </source>
</evidence>
<evidence type="ECO:0000256" key="1">
    <source>
        <dbReference type="SAM" id="MobiDB-lite"/>
    </source>
</evidence>